<evidence type="ECO:0000313" key="4">
    <source>
        <dbReference type="Proteomes" id="UP000295499"/>
    </source>
</evidence>
<dbReference type="Gene3D" id="2.60.40.1190">
    <property type="match status" value="1"/>
</dbReference>
<evidence type="ECO:0000313" key="3">
    <source>
        <dbReference type="EMBL" id="TDO22394.1"/>
    </source>
</evidence>
<reference evidence="3 4" key="1">
    <citation type="submission" date="2019-03" db="EMBL/GenBank/DDBJ databases">
        <title>Genomic Encyclopedia of Archaeal and Bacterial Type Strains, Phase II (KMG-II): from individual species to whole genera.</title>
        <authorList>
            <person name="Goeker M."/>
        </authorList>
    </citation>
    <scope>NUCLEOTIDE SEQUENCE [LARGE SCALE GENOMIC DNA]</scope>
    <source>
        <strain evidence="3 4">DSM 19034</strain>
    </source>
</reference>
<feature type="signal peptide" evidence="2">
    <location>
        <begin position="1"/>
        <end position="28"/>
    </location>
</feature>
<feature type="compositionally biased region" description="Gly residues" evidence="1">
    <location>
        <begin position="121"/>
        <end position="140"/>
    </location>
</feature>
<feature type="chain" id="PRO_5020499138" evidence="2">
    <location>
        <begin position="29"/>
        <end position="286"/>
    </location>
</feature>
<accession>A0A4R6IK13</accession>
<dbReference type="OrthoDB" id="1523672at2"/>
<keyword evidence="2" id="KW-0732">Signal</keyword>
<dbReference type="Proteomes" id="UP000295499">
    <property type="component" value="Unassembled WGS sequence"/>
</dbReference>
<name>A0A4R6IK13_9SPHI</name>
<keyword evidence="4" id="KW-1185">Reference proteome</keyword>
<feature type="region of interest" description="Disordered" evidence="1">
    <location>
        <begin position="121"/>
        <end position="151"/>
    </location>
</feature>
<sequence length="286" mass="30221">MRQTLTSALFRIPLFVLLTSLSTSIVNAQDLSKGIKAPSNVKIDGKLTEWTAEMEYSKSTMLHYTMSNDAQNIYLALKCTDQPTINKILANGITIVLNKEAKKREKDALVLMYPVPNRAGGRGGFGGGRPGAGARGGNGPGNRQAGQGGTDTTSLITAHKRAIVAMKEFRITGVKSIADTTVSIYNTYGLKTVINIDDKANLVYELSIPLSLLDLSASQQTDLAFNVKVNGIDLAGMGMVDGNVVVEGFGRAGGGGGGGGPVISVVRGGTDMMSATDFWGKYKLIK</sequence>
<dbReference type="AlphaFoldDB" id="A0A4R6IK13"/>
<protein>
    <submittedName>
        <fullName evidence="3">Uncharacterized protein</fullName>
    </submittedName>
</protein>
<dbReference type="RefSeq" id="WP_133553718.1">
    <property type="nucleotide sequence ID" value="NZ_SNWM01000002.1"/>
</dbReference>
<proteinExistence type="predicted"/>
<comment type="caution">
    <text evidence="3">The sequence shown here is derived from an EMBL/GenBank/DDBJ whole genome shotgun (WGS) entry which is preliminary data.</text>
</comment>
<dbReference type="EMBL" id="SNWM01000002">
    <property type="protein sequence ID" value="TDO22394.1"/>
    <property type="molecule type" value="Genomic_DNA"/>
</dbReference>
<evidence type="ECO:0000256" key="1">
    <source>
        <dbReference type="SAM" id="MobiDB-lite"/>
    </source>
</evidence>
<organism evidence="3 4">
    <name type="scientific">Pedobacter duraquae</name>
    <dbReference type="NCBI Taxonomy" id="425511"/>
    <lineage>
        <taxon>Bacteria</taxon>
        <taxon>Pseudomonadati</taxon>
        <taxon>Bacteroidota</taxon>
        <taxon>Sphingobacteriia</taxon>
        <taxon>Sphingobacteriales</taxon>
        <taxon>Sphingobacteriaceae</taxon>
        <taxon>Pedobacter</taxon>
    </lineage>
</organism>
<evidence type="ECO:0000256" key="2">
    <source>
        <dbReference type="SAM" id="SignalP"/>
    </source>
</evidence>
<gene>
    <name evidence="3" type="ORF">CLV32_1367</name>
</gene>